<dbReference type="PANTHER" id="PTHR43416:SF5">
    <property type="entry name" value="DIHYDROLIPOYLLYSINE-RESIDUE SUCCINYLTRANSFERASE COMPONENT OF 2-OXOGLUTARATE DEHYDROGENASE COMPLEX, MITOCHONDRIAL"/>
    <property type="match status" value="1"/>
</dbReference>
<reference evidence="6 7" key="1">
    <citation type="submission" date="2016-09" db="EMBL/GenBank/DDBJ databases">
        <title>Extensive genetic diversity and differential bi-allelic expression allows diatom success in the polar Southern Ocean.</title>
        <authorList>
            <consortium name="DOE Joint Genome Institute"/>
            <person name="Mock T."/>
            <person name="Otillar R.P."/>
            <person name="Strauss J."/>
            <person name="Dupont C."/>
            <person name="Frickenhaus S."/>
            <person name="Maumus F."/>
            <person name="Mcmullan M."/>
            <person name="Sanges R."/>
            <person name="Schmutz J."/>
            <person name="Toseland A."/>
            <person name="Valas R."/>
            <person name="Veluchamy A."/>
            <person name="Ward B.J."/>
            <person name="Allen A."/>
            <person name="Barry K."/>
            <person name="Falciatore A."/>
            <person name="Ferrante M."/>
            <person name="Fortunato A.E."/>
            <person name="Gloeckner G."/>
            <person name="Gruber A."/>
            <person name="Hipkin R."/>
            <person name="Janech M."/>
            <person name="Kroth P."/>
            <person name="Leese F."/>
            <person name="Lindquist E."/>
            <person name="Lyon B.R."/>
            <person name="Martin J."/>
            <person name="Mayer C."/>
            <person name="Parker M."/>
            <person name="Quesneville H."/>
            <person name="Raymond J."/>
            <person name="Uhlig C."/>
            <person name="Valentin K.U."/>
            <person name="Worden A.Z."/>
            <person name="Armbrust E.V."/>
            <person name="Bowler C."/>
            <person name="Green B."/>
            <person name="Moulton V."/>
            <person name="Van Oosterhout C."/>
            <person name="Grigoriev I."/>
        </authorList>
    </citation>
    <scope>NUCLEOTIDE SEQUENCE [LARGE SCALE GENOMIC DNA]</scope>
    <source>
        <strain evidence="6 7">CCMP1102</strain>
    </source>
</reference>
<dbReference type="InParanoid" id="A0A1E7FK10"/>
<gene>
    <name evidence="6" type="ORF">FRACYDRAFT_236769</name>
</gene>
<dbReference type="AlphaFoldDB" id="A0A1E7FK10"/>
<dbReference type="KEGG" id="fcy:FRACYDRAFT_236769"/>
<comment type="similarity">
    <text evidence="1">Belongs to the 2-oxoacid dehydrogenase family.</text>
</comment>
<dbReference type="InterPro" id="IPR000089">
    <property type="entry name" value="Biotin_lipoyl"/>
</dbReference>
<dbReference type="GO" id="GO:0006099">
    <property type="term" value="P:tricarboxylic acid cycle"/>
    <property type="evidence" value="ECO:0007669"/>
    <property type="project" value="TreeGrafter"/>
</dbReference>
<dbReference type="PROSITE" id="PS50968">
    <property type="entry name" value="BIOTINYL_LIPOYL"/>
    <property type="match status" value="1"/>
</dbReference>
<accession>A0A1E7FK10</accession>
<dbReference type="OrthoDB" id="5391403at2759"/>
<sequence>MMGSRGNSGAIVVGRLFRRIISTTADSTKKNIMLSPITTATTTTTTTTATTRRNFVSATNIVLEKHTMKVPSMGDSITEGTLVEWQAQIGQKVEEDDVLALIETDKVTVDIKATKAGVITKQFGEIDDNVEVGADLYEIDTEGVATVEAAAAPSTTTEEAPAAPSTAEPVAASTPAPTVSSSSSSSDVSSGARIPSINFLGKDGWAAALTVKPEVVVPANYGRLPMSEEEIEALMSGGANLAPELKAYSTNATYI</sequence>
<evidence type="ECO:0000256" key="4">
    <source>
        <dbReference type="SAM" id="MobiDB-lite"/>
    </source>
</evidence>
<dbReference type="InterPro" id="IPR003016">
    <property type="entry name" value="2-oxoA_DH_lipoyl-BS"/>
</dbReference>
<proteinExistence type="inferred from homology"/>
<evidence type="ECO:0000313" key="6">
    <source>
        <dbReference type="EMBL" id="OEU18492.1"/>
    </source>
</evidence>
<keyword evidence="3" id="KW-0809">Transit peptide</keyword>
<keyword evidence="2" id="KW-0450">Lipoyl</keyword>
<evidence type="ECO:0000313" key="7">
    <source>
        <dbReference type="Proteomes" id="UP000095751"/>
    </source>
</evidence>
<dbReference type="GO" id="GO:0005739">
    <property type="term" value="C:mitochondrion"/>
    <property type="evidence" value="ECO:0007669"/>
    <property type="project" value="TreeGrafter"/>
</dbReference>
<evidence type="ECO:0000256" key="2">
    <source>
        <dbReference type="ARBA" id="ARBA00022823"/>
    </source>
</evidence>
<evidence type="ECO:0000256" key="3">
    <source>
        <dbReference type="ARBA" id="ARBA00022946"/>
    </source>
</evidence>
<dbReference type="Proteomes" id="UP000095751">
    <property type="component" value="Unassembled WGS sequence"/>
</dbReference>
<evidence type="ECO:0000256" key="1">
    <source>
        <dbReference type="ARBA" id="ARBA00007317"/>
    </source>
</evidence>
<feature type="region of interest" description="Disordered" evidence="4">
    <location>
        <begin position="151"/>
        <end position="190"/>
    </location>
</feature>
<dbReference type="PROSITE" id="PS00189">
    <property type="entry name" value="LIPOYL"/>
    <property type="match status" value="1"/>
</dbReference>
<feature type="domain" description="Lipoyl-binding" evidence="5">
    <location>
        <begin position="65"/>
        <end position="140"/>
    </location>
</feature>
<dbReference type="SUPFAM" id="SSF51230">
    <property type="entry name" value="Single hybrid motif"/>
    <property type="match status" value="1"/>
</dbReference>
<protein>
    <submittedName>
        <fullName evidence="6">Single hybrid motif-containing protein</fullName>
    </submittedName>
</protein>
<dbReference type="Pfam" id="PF00364">
    <property type="entry name" value="Biotin_lipoyl"/>
    <property type="match status" value="1"/>
</dbReference>
<dbReference type="GO" id="GO:0004149">
    <property type="term" value="F:dihydrolipoyllysine-residue succinyltransferase activity"/>
    <property type="evidence" value="ECO:0007669"/>
    <property type="project" value="TreeGrafter"/>
</dbReference>
<dbReference type="CDD" id="cd06849">
    <property type="entry name" value="lipoyl_domain"/>
    <property type="match status" value="1"/>
</dbReference>
<dbReference type="InterPro" id="IPR011053">
    <property type="entry name" value="Single_hybrid_motif"/>
</dbReference>
<keyword evidence="7" id="KW-1185">Reference proteome</keyword>
<dbReference type="Gene3D" id="2.40.50.100">
    <property type="match status" value="1"/>
</dbReference>
<dbReference type="InterPro" id="IPR050537">
    <property type="entry name" value="2-oxoacid_dehydrogenase"/>
</dbReference>
<name>A0A1E7FK10_9STRA</name>
<dbReference type="PANTHER" id="PTHR43416">
    <property type="entry name" value="DIHYDROLIPOYLLYSINE-RESIDUE SUCCINYLTRANSFERASE COMPONENT OF 2-OXOGLUTARATE DEHYDROGENASE COMPLEX, MITOCHONDRIAL-RELATED"/>
    <property type="match status" value="1"/>
</dbReference>
<evidence type="ECO:0000259" key="5">
    <source>
        <dbReference type="PROSITE" id="PS50968"/>
    </source>
</evidence>
<organism evidence="6 7">
    <name type="scientific">Fragilariopsis cylindrus CCMP1102</name>
    <dbReference type="NCBI Taxonomy" id="635003"/>
    <lineage>
        <taxon>Eukaryota</taxon>
        <taxon>Sar</taxon>
        <taxon>Stramenopiles</taxon>
        <taxon>Ochrophyta</taxon>
        <taxon>Bacillariophyta</taxon>
        <taxon>Bacillariophyceae</taxon>
        <taxon>Bacillariophycidae</taxon>
        <taxon>Bacillariales</taxon>
        <taxon>Bacillariaceae</taxon>
        <taxon>Fragilariopsis</taxon>
    </lineage>
</organism>
<dbReference type="EMBL" id="KV784356">
    <property type="protein sequence ID" value="OEU18492.1"/>
    <property type="molecule type" value="Genomic_DNA"/>
</dbReference>